<evidence type="ECO:0000313" key="1">
    <source>
        <dbReference type="EMBL" id="GBN88867.1"/>
    </source>
</evidence>
<reference evidence="1 2" key="1">
    <citation type="journal article" date="2019" name="Sci. Rep.">
        <title>Orb-weaving spider Araneus ventricosus genome elucidates the spidroin gene catalogue.</title>
        <authorList>
            <person name="Kono N."/>
            <person name="Nakamura H."/>
            <person name="Ohtoshi R."/>
            <person name="Moran D.A.P."/>
            <person name="Shinohara A."/>
            <person name="Yoshida Y."/>
            <person name="Fujiwara M."/>
            <person name="Mori M."/>
            <person name="Tomita M."/>
            <person name="Arakawa K."/>
        </authorList>
    </citation>
    <scope>NUCLEOTIDE SEQUENCE [LARGE SCALE GENOMIC DNA]</scope>
</reference>
<accession>A0A4Y2SLA0</accession>
<keyword evidence="2" id="KW-1185">Reference proteome</keyword>
<evidence type="ECO:0000313" key="2">
    <source>
        <dbReference type="Proteomes" id="UP000499080"/>
    </source>
</evidence>
<sequence length="125" mass="14237">MAEVIAIKEAIAYTHERNWSPDFDPRHVISECSLQLKLQQVVRRFCKVEGACQGTGCREVELTDSLDSIETHVMVGKVLSGAVPRSTSYSSARHLAVRLERGKRYTPRRIDFSKSPLHCERKYFA</sequence>
<organism evidence="1 2">
    <name type="scientific">Araneus ventricosus</name>
    <name type="common">Orbweaver spider</name>
    <name type="synonym">Epeira ventricosa</name>
    <dbReference type="NCBI Taxonomy" id="182803"/>
    <lineage>
        <taxon>Eukaryota</taxon>
        <taxon>Metazoa</taxon>
        <taxon>Ecdysozoa</taxon>
        <taxon>Arthropoda</taxon>
        <taxon>Chelicerata</taxon>
        <taxon>Arachnida</taxon>
        <taxon>Araneae</taxon>
        <taxon>Araneomorphae</taxon>
        <taxon>Entelegynae</taxon>
        <taxon>Araneoidea</taxon>
        <taxon>Araneidae</taxon>
        <taxon>Araneus</taxon>
    </lineage>
</organism>
<name>A0A4Y2SLA0_ARAVE</name>
<protein>
    <submittedName>
        <fullName evidence="1">Uncharacterized protein</fullName>
    </submittedName>
</protein>
<gene>
    <name evidence="1" type="ORF">AVEN_150973_1</name>
</gene>
<dbReference type="Proteomes" id="UP000499080">
    <property type="component" value="Unassembled WGS sequence"/>
</dbReference>
<proteinExistence type="predicted"/>
<dbReference type="EMBL" id="BGPR01022504">
    <property type="protein sequence ID" value="GBN88867.1"/>
    <property type="molecule type" value="Genomic_DNA"/>
</dbReference>
<dbReference type="AlphaFoldDB" id="A0A4Y2SLA0"/>
<comment type="caution">
    <text evidence="1">The sequence shown here is derived from an EMBL/GenBank/DDBJ whole genome shotgun (WGS) entry which is preliminary data.</text>
</comment>